<comment type="caution">
    <text evidence="2">The sequence shown here is derived from an EMBL/GenBank/DDBJ whole genome shotgun (WGS) entry which is preliminary data.</text>
</comment>
<dbReference type="GO" id="GO:0009313">
    <property type="term" value="P:oligosaccharide catabolic process"/>
    <property type="evidence" value="ECO:0007669"/>
    <property type="project" value="TreeGrafter"/>
</dbReference>
<evidence type="ECO:0000313" key="2">
    <source>
        <dbReference type="EMBL" id="EQD71788.1"/>
    </source>
</evidence>
<dbReference type="PANTHER" id="PTHR46017:SF1">
    <property type="entry name" value="ALPHA-MANNOSIDASE 2C1"/>
    <property type="match status" value="1"/>
</dbReference>
<dbReference type="SUPFAM" id="SSF88713">
    <property type="entry name" value="Glycoside hydrolase/deacetylase"/>
    <property type="match status" value="1"/>
</dbReference>
<proteinExistence type="predicted"/>
<keyword evidence="2" id="KW-0326">Glycosidase</keyword>
<dbReference type="Gene3D" id="3.20.110.10">
    <property type="entry name" value="Glycoside hydrolase 38, N terminal domain"/>
    <property type="match status" value="1"/>
</dbReference>
<dbReference type="PANTHER" id="PTHR46017">
    <property type="entry name" value="ALPHA-MANNOSIDASE 2C1"/>
    <property type="match status" value="1"/>
</dbReference>
<name>T1BTA9_9ZZZZ</name>
<dbReference type="InterPro" id="IPR027291">
    <property type="entry name" value="Glyco_hydro_38_N_sf"/>
</dbReference>
<keyword evidence="2" id="KW-0378">Hydrolase</keyword>
<dbReference type="AlphaFoldDB" id="T1BTA9"/>
<dbReference type="EMBL" id="AUZX01004103">
    <property type="protein sequence ID" value="EQD71788.1"/>
    <property type="molecule type" value="Genomic_DNA"/>
</dbReference>
<protein>
    <submittedName>
        <fullName evidence="2">Glycoside hydrolase, family 38, core domain protein</fullName>
        <ecNumber evidence="2">3.2.1.-</ecNumber>
    </submittedName>
</protein>
<reference evidence="2" key="1">
    <citation type="submission" date="2013-08" db="EMBL/GenBank/DDBJ databases">
        <authorList>
            <person name="Mendez C."/>
            <person name="Richter M."/>
            <person name="Ferrer M."/>
            <person name="Sanchez J."/>
        </authorList>
    </citation>
    <scope>NUCLEOTIDE SEQUENCE</scope>
</reference>
<dbReference type="GO" id="GO:0004559">
    <property type="term" value="F:alpha-mannosidase activity"/>
    <property type="evidence" value="ECO:0007669"/>
    <property type="project" value="InterPro"/>
</dbReference>
<sequence length="72" mass="8468">MEPLKPTLQEATFHLTGNSHIDAAWLWPRTETVDVVRRTFGTALQLMDEYPTYTYTQSAAQYNEWMAEKYPR</sequence>
<accession>T1BTA9</accession>
<dbReference type="InterPro" id="IPR011330">
    <property type="entry name" value="Glyco_hydro/deAcase_b/a-brl"/>
</dbReference>
<evidence type="ECO:0000259" key="1">
    <source>
        <dbReference type="Pfam" id="PF01074"/>
    </source>
</evidence>
<gene>
    <name evidence="2" type="ORF">B1A_05623</name>
</gene>
<organism evidence="2">
    <name type="scientific">mine drainage metagenome</name>
    <dbReference type="NCBI Taxonomy" id="410659"/>
    <lineage>
        <taxon>unclassified sequences</taxon>
        <taxon>metagenomes</taxon>
        <taxon>ecological metagenomes</taxon>
    </lineage>
</organism>
<dbReference type="EC" id="3.2.1.-" evidence="2"/>
<dbReference type="GO" id="GO:0006013">
    <property type="term" value="P:mannose metabolic process"/>
    <property type="evidence" value="ECO:0007669"/>
    <property type="project" value="InterPro"/>
</dbReference>
<dbReference type="Pfam" id="PF01074">
    <property type="entry name" value="Glyco_hydro_38N"/>
    <property type="match status" value="1"/>
</dbReference>
<reference evidence="2" key="2">
    <citation type="journal article" date="2014" name="ISME J.">
        <title>Microbial stratification in low pH oxic and suboxic macroscopic growths along an acid mine drainage.</title>
        <authorList>
            <person name="Mendez-Garcia C."/>
            <person name="Mesa V."/>
            <person name="Sprenger R.R."/>
            <person name="Richter M."/>
            <person name="Diez M.S."/>
            <person name="Solano J."/>
            <person name="Bargiela R."/>
            <person name="Golyshina O.V."/>
            <person name="Manteca A."/>
            <person name="Ramos J.L."/>
            <person name="Gallego J.R."/>
            <person name="Llorente I."/>
            <person name="Martins Dos Santos V.A."/>
            <person name="Jensen O.N."/>
            <person name="Pelaez A.I."/>
            <person name="Sanchez J."/>
            <person name="Ferrer M."/>
        </authorList>
    </citation>
    <scope>NUCLEOTIDE SEQUENCE</scope>
</reference>
<dbReference type="InterPro" id="IPR000602">
    <property type="entry name" value="Glyco_hydro_38_N"/>
</dbReference>
<feature type="domain" description="Glycoside hydrolase family 38 N-terminal" evidence="1">
    <location>
        <begin position="13"/>
        <end position="71"/>
    </location>
</feature>